<dbReference type="GO" id="GO:0019843">
    <property type="term" value="F:rRNA binding"/>
    <property type="evidence" value="ECO:0007669"/>
    <property type="project" value="UniProtKB-KW"/>
</dbReference>
<evidence type="ECO:0000259" key="9">
    <source>
        <dbReference type="PROSITE" id="PS50823"/>
    </source>
</evidence>
<accession>J9QTS9</accession>
<dbReference type="InterPro" id="IPR001351">
    <property type="entry name" value="Ribosomal_uS3_C"/>
</dbReference>
<dbReference type="PROSITE" id="PS50823">
    <property type="entry name" value="KH_TYPE_2"/>
    <property type="match status" value="1"/>
</dbReference>
<evidence type="ECO:0000256" key="7">
    <source>
        <dbReference type="PROSITE-ProRule" id="PRU00118"/>
    </source>
</evidence>
<dbReference type="InterPro" id="IPR018280">
    <property type="entry name" value="Ribosomal_uS3_CS"/>
</dbReference>
<dbReference type="InterPro" id="IPR004044">
    <property type="entry name" value="KH_dom_type_2"/>
</dbReference>
<dbReference type="Pfam" id="PF07650">
    <property type="entry name" value="KH_2"/>
    <property type="match status" value="1"/>
</dbReference>
<dbReference type="FunFam" id="3.30.300.20:FF:000001">
    <property type="entry name" value="30S ribosomal protein S3"/>
    <property type="match status" value="1"/>
</dbReference>
<geneLocation type="plastid" evidence="10"/>
<sequence>MGQKVHPLGFRLNTTQKHKSIWFAQLNQYSALLEQDEIIRNYIKTNYDSAGIADIEIERTYKLNNIFLKIYVAKPGLIITESGSGLIDLTKKLKALLPRVNKISIDVFEIMEPDTHAILLAQFIANQLVRRVAFKRAVRKAIERAQANDEIQGIKVQVGGRLNGAEIARTEWVKEGRMPLQTLRAKIDYATASAKTIYGILGVKVWLFKGEAMS</sequence>
<comment type="similarity">
    <text evidence="1 8">Belongs to the universal ribosomal protein uS3 family.</text>
</comment>
<dbReference type="GO" id="GO:0003735">
    <property type="term" value="F:structural constituent of ribosome"/>
    <property type="evidence" value="ECO:0007669"/>
    <property type="project" value="InterPro"/>
</dbReference>
<evidence type="ECO:0000256" key="3">
    <source>
        <dbReference type="ARBA" id="ARBA00022884"/>
    </source>
</evidence>
<evidence type="ECO:0000256" key="6">
    <source>
        <dbReference type="ARBA" id="ARBA00035154"/>
    </source>
</evidence>
<keyword evidence="2" id="KW-0699">rRNA-binding</keyword>
<dbReference type="SUPFAM" id="SSF54814">
    <property type="entry name" value="Prokaryotic type KH domain (KH-domain type II)"/>
    <property type="match status" value="1"/>
</dbReference>
<evidence type="ECO:0000313" key="10">
    <source>
        <dbReference type="EMBL" id="AFR24816.1"/>
    </source>
</evidence>
<dbReference type="EMBL" id="JX297813">
    <property type="protein sequence ID" value="AFR24816.1"/>
    <property type="molecule type" value="Genomic_DNA"/>
</dbReference>
<dbReference type="SUPFAM" id="SSF54821">
    <property type="entry name" value="Ribosomal protein S3 C-terminal domain"/>
    <property type="match status" value="1"/>
</dbReference>
<dbReference type="InterPro" id="IPR057258">
    <property type="entry name" value="Ribosomal_uS3"/>
</dbReference>
<dbReference type="InterPro" id="IPR009019">
    <property type="entry name" value="KH_sf_prok-type"/>
</dbReference>
<proteinExistence type="inferred from homology"/>
<keyword evidence="10" id="KW-0934">Plastid</keyword>
<protein>
    <recommendedName>
        <fullName evidence="6">Small ribosomal subunit protein uS3c</fullName>
    </recommendedName>
</protein>
<name>J9QTS9_9STRA</name>
<dbReference type="InterPro" id="IPR005704">
    <property type="entry name" value="Ribosomal_uS3_bac-typ"/>
</dbReference>
<evidence type="ECO:0000256" key="2">
    <source>
        <dbReference type="ARBA" id="ARBA00022730"/>
    </source>
</evidence>
<dbReference type="NCBIfam" id="TIGR01009">
    <property type="entry name" value="rpsC_bact"/>
    <property type="match status" value="1"/>
</dbReference>
<keyword evidence="3 7" id="KW-0694">RNA-binding</keyword>
<dbReference type="InterPro" id="IPR015946">
    <property type="entry name" value="KH_dom-like_a/b"/>
</dbReference>
<reference evidence="10" key="1">
    <citation type="journal article" date="2012" name="Curr. Biol.">
        <title>Global distribution of a wild alga revealed by targeted metagenomics.</title>
        <authorList>
            <person name="Worden A.Z."/>
            <person name="Janouskovec J."/>
            <person name="McRose D."/>
            <person name="Engman A."/>
            <person name="Welsh R.M."/>
            <person name="Malfatti S."/>
            <person name="Tringe S.G."/>
            <person name="Keeling P.J."/>
        </authorList>
    </citation>
    <scope>NUCLEOTIDE SEQUENCE</scope>
</reference>
<dbReference type="Gene3D" id="3.30.300.20">
    <property type="match status" value="1"/>
</dbReference>
<gene>
    <name evidence="10" type="primary">rps3</name>
</gene>
<dbReference type="InterPro" id="IPR036419">
    <property type="entry name" value="Ribosomal_S3_C_sf"/>
</dbReference>
<organism evidence="10">
    <name type="scientific">uncultured Pelagomonas</name>
    <dbReference type="NCBI Taxonomy" id="660917"/>
    <lineage>
        <taxon>Eukaryota</taxon>
        <taxon>Sar</taxon>
        <taxon>Stramenopiles</taxon>
        <taxon>Ochrophyta</taxon>
        <taxon>Pelagophyceae</taxon>
        <taxon>Pelagomonadales</taxon>
        <taxon>Pelagomonadaceae</taxon>
        <taxon>Pelagomonas</taxon>
        <taxon>environmental samples</taxon>
    </lineage>
</organism>
<evidence type="ECO:0000256" key="4">
    <source>
        <dbReference type="ARBA" id="ARBA00022980"/>
    </source>
</evidence>
<dbReference type="GO" id="GO:0006412">
    <property type="term" value="P:translation"/>
    <property type="evidence" value="ECO:0007669"/>
    <property type="project" value="InterPro"/>
</dbReference>
<dbReference type="PANTHER" id="PTHR11760:SF19">
    <property type="entry name" value="SMALL RIBOSOMAL SUBUNIT PROTEIN US3C"/>
    <property type="match status" value="1"/>
</dbReference>
<dbReference type="Gene3D" id="3.30.1140.32">
    <property type="entry name" value="Ribosomal protein S3, C-terminal domain"/>
    <property type="match status" value="1"/>
</dbReference>
<dbReference type="GO" id="GO:0022627">
    <property type="term" value="C:cytosolic small ribosomal subunit"/>
    <property type="evidence" value="ECO:0007669"/>
    <property type="project" value="TreeGrafter"/>
</dbReference>
<keyword evidence="5 8" id="KW-0687">Ribonucleoprotein</keyword>
<dbReference type="AlphaFoldDB" id="J9QTS9"/>
<dbReference type="Pfam" id="PF00189">
    <property type="entry name" value="Ribosomal_S3_C"/>
    <property type="match status" value="1"/>
</dbReference>
<dbReference type="CDD" id="cd02412">
    <property type="entry name" value="KH-II_30S_S3"/>
    <property type="match status" value="1"/>
</dbReference>
<evidence type="ECO:0000256" key="5">
    <source>
        <dbReference type="ARBA" id="ARBA00023274"/>
    </source>
</evidence>
<dbReference type="PANTHER" id="PTHR11760">
    <property type="entry name" value="30S/40S RIBOSOMAL PROTEIN S3"/>
    <property type="match status" value="1"/>
</dbReference>
<dbReference type="PROSITE" id="PS00548">
    <property type="entry name" value="RIBOSOMAL_S3"/>
    <property type="match status" value="1"/>
</dbReference>
<dbReference type="HAMAP" id="MF_01309_B">
    <property type="entry name" value="Ribosomal_uS3_B"/>
    <property type="match status" value="1"/>
</dbReference>
<evidence type="ECO:0000256" key="1">
    <source>
        <dbReference type="ARBA" id="ARBA00010761"/>
    </source>
</evidence>
<evidence type="ECO:0000256" key="8">
    <source>
        <dbReference type="RuleBase" id="RU003624"/>
    </source>
</evidence>
<keyword evidence="4 8" id="KW-0689">Ribosomal protein</keyword>
<feature type="domain" description="KH type-2" evidence="9">
    <location>
        <begin position="39"/>
        <end position="111"/>
    </location>
</feature>